<dbReference type="PANTHER" id="PTHR43433:SF4">
    <property type="entry name" value="NON-HEME CHLOROPEROXIDASE-RELATED"/>
    <property type="match status" value="1"/>
</dbReference>
<dbReference type="AlphaFoldDB" id="A0A918F8Q1"/>
<reference evidence="2" key="1">
    <citation type="journal article" date="2014" name="Int. J. Syst. Evol. Microbiol.">
        <title>Complete genome sequence of Corynebacterium casei LMG S-19264T (=DSM 44701T), isolated from a smear-ripened cheese.</title>
        <authorList>
            <consortium name="US DOE Joint Genome Institute (JGI-PGF)"/>
            <person name="Walter F."/>
            <person name="Albersmeier A."/>
            <person name="Kalinowski J."/>
            <person name="Ruckert C."/>
        </authorList>
    </citation>
    <scope>NUCLEOTIDE SEQUENCE</scope>
    <source>
        <strain evidence="2">JCM 31311</strain>
    </source>
</reference>
<feature type="domain" description="AB hydrolase-1" evidence="1">
    <location>
        <begin position="79"/>
        <end position="308"/>
    </location>
</feature>
<evidence type="ECO:0000313" key="3">
    <source>
        <dbReference type="Proteomes" id="UP000603865"/>
    </source>
</evidence>
<dbReference type="InterPro" id="IPR050471">
    <property type="entry name" value="AB_hydrolase"/>
</dbReference>
<dbReference type="PANTHER" id="PTHR43433">
    <property type="entry name" value="HYDROLASE, ALPHA/BETA FOLD FAMILY PROTEIN"/>
    <property type="match status" value="1"/>
</dbReference>
<dbReference type="GO" id="GO:0003824">
    <property type="term" value="F:catalytic activity"/>
    <property type="evidence" value="ECO:0007669"/>
    <property type="project" value="InterPro"/>
</dbReference>
<accession>A0A918F8Q1</accession>
<dbReference type="InterPro" id="IPR029058">
    <property type="entry name" value="AB_hydrolase_fold"/>
</dbReference>
<keyword evidence="3" id="KW-1185">Reference proteome</keyword>
<evidence type="ECO:0000259" key="1">
    <source>
        <dbReference type="Pfam" id="PF00561"/>
    </source>
</evidence>
<dbReference type="InterPro" id="IPR000073">
    <property type="entry name" value="AB_hydrolase_1"/>
</dbReference>
<protein>
    <recommendedName>
        <fullName evidence="1">AB hydrolase-1 domain-containing protein</fullName>
    </recommendedName>
</protein>
<gene>
    <name evidence="2" type="ORF">GCM10008957_31050</name>
</gene>
<dbReference type="Proteomes" id="UP000603865">
    <property type="component" value="Unassembled WGS sequence"/>
</dbReference>
<dbReference type="SUPFAM" id="SSF53474">
    <property type="entry name" value="alpha/beta-Hydrolases"/>
    <property type="match status" value="1"/>
</dbReference>
<reference evidence="2" key="2">
    <citation type="submission" date="2020-09" db="EMBL/GenBank/DDBJ databases">
        <authorList>
            <person name="Sun Q."/>
            <person name="Ohkuma M."/>
        </authorList>
    </citation>
    <scope>NUCLEOTIDE SEQUENCE</scope>
    <source>
        <strain evidence="2">JCM 31311</strain>
    </source>
</reference>
<name>A0A918F8Q1_9DEIO</name>
<dbReference type="InterPro" id="IPR000639">
    <property type="entry name" value="Epox_hydrolase-like"/>
</dbReference>
<evidence type="ECO:0000313" key="2">
    <source>
        <dbReference type="EMBL" id="GGR16203.1"/>
    </source>
</evidence>
<proteinExistence type="predicted"/>
<dbReference type="PRINTS" id="PR00111">
    <property type="entry name" value="ABHYDROLASE"/>
</dbReference>
<comment type="caution">
    <text evidence="2">The sequence shown here is derived from an EMBL/GenBank/DDBJ whole genome shotgun (WGS) entry which is preliminary data.</text>
</comment>
<sequence length="324" mass="34489">MTLAVKLSWKSNQVAHTCFHALTLTEESKMITLQKQVLMLSVALLTTTASAGGSPGRQEGMLDINGAQIHYVSVGNGTPILLLHGYPLSGELFARNRDVLAAAGYRVITIDHRGYGMSSAPTDAPGDLQTYAKDALAVMDKLQVPKAIIGGMSMGGPITFEMYREAPDRFLGMILIDTLANPAGIVEQNLWKGMAQKATLYGSQSLAPELLKDMLTGQTRMNRPGDAKALTAIVSQASVAGDVAGAMVLANRPDSIPTLKTIRVPALILEGLEDTVYPPEFSMKMQQNIVGSKLVIIPGAAHAAIYEKASAMNAAIIAWAKTLK</sequence>
<dbReference type="Gene3D" id="3.40.50.1820">
    <property type="entry name" value="alpha/beta hydrolase"/>
    <property type="match status" value="1"/>
</dbReference>
<dbReference type="PRINTS" id="PR00412">
    <property type="entry name" value="EPOXHYDRLASE"/>
</dbReference>
<organism evidence="2 3">
    <name type="scientific">Deinococcus ruber</name>
    <dbReference type="NCBI Taxonomy" id="1848197"/>
    <lineage>
        <taxon>Bacteria</taxon>
        <taxon>Thermotogati</taxon>
        <taxon>Deinococcota</taxon>
        <taxon>Deinococci</taxon>
        <taxon>Deinococcales</taxon>
        <taxon>Deinococcaceae</taxon>
        <taxon>Deinococcus</taxon>
    </lineage>
</organism>
<dbReference type="Pfam" id="PF00561">
    <property type="entry name" value="Abhydrolase_1"/>
    <property type="match status" value="1"/>
</dbReference>
<dbReference type="EMBL" id="BMQL01000019">
    <property type="protein sequence ID" value="GGR16203.1"/>
    <property type="molecule type" value="Genomic_DNA"/>
</dbReference>